<dbReference type="InterPro" id="IPR036568">
    <property type="entry name" value="GGCT-like_sf"/>
</dbReference>
<dbReference type="InterPro" id="IPR013024">
    <property type="entry name" value="GGCT-like"/>
</dbReference>
<keyword evidence="2" id="KW-0456">Lyase</keyword>
<evidence type="ECO:0000256" key="1">
    <source>
        <dbReference type="ARBA" id="ARBA00012346"/>
    </source>
</evidence>
<dbReference type="CDD" id="cd06661">
    <property type="entry name" value="GGCT_like"/>
    <property type="match status" value="1"/>
</dbReference>
<dbReference type="Gene3D" id="3.10.490.10">
    <property type="entry name" value="Gamma-glutamyl cyclotransferase-like"/>
    <property type="match status" value="1"/>
</dbReference>
<proteinExistence type="predicted"/>
<dbReference type="InterPro" id="IPR017939">
    <property type="entry name" value="G-Glutamylcylcotransferase"/>
</dbReference>
<dbReference type="GO" id="GO:0003839">
    <property type="term" value="F:gamma-glutamylcyclotransferase activity"/>
    <property type="evidence" value="ECO:0007669"/>
    <property type="project" value="UniProtKB-EC"/>
</dbReference>
<dbReference type="EC" id="4.3.2.9" evidence="1"/>
<dbReference type="PANTHER" id="PTHR12935">
    <property type="entry name" value="GAMMA-GLUTAMYLCYCLOTRANSFERASE"/>
    <property type="match status" value="1"/>
</dbReference>
<evidence type="ECO:0000313" key="8">
    <source>
        <dbReference type="Proteomes" id="UP000494256"/>
    </source>
</evidence>
<dbReference type="AlphaFoldDB" id="A0A8S1B0L0"/>
<feature type="binding site" evidence="4">
    <location>
        <position position="141"/>
    </location>
    <ligand>
        <name>substrate</name>
    </ligand>
</feature>
<sequence length="182" mass="21235">MGQRSRDYFFYFAYGSNLFKKRILINNPSAIFVAVGQLNNHRFDFAKYNANWKGAVCTIVPTENEVVWGAVWKLHNDDLPALDRQEGVAIKEYFSKIVNIIANRTNLECRTYQHFFEPPLERNIRFTFEHLPEKRRPSVSYLNCLIKGAIECKLPSNYISKLKKIPHNGCFASPQIRKFLDI</sequence>
<evidence type="ECO:0000256" key="2">
    <source>
        <dbReference type="ARBA" id="ARBA00023239"/>
    </source>
</evidence>
<feature type="active site" description="Proton acceptor" evidence="3">
    <location>
        <position position="86"/>
    </location>
</feature>
<dbReference type="SUPFAM" id="SSF110857">
    <property type="entry name" value="Gamma-glutamyl cyclotransferase-like"/>
    <property type="match status" value="1"/>
</dbReference>
<dbReference type="EMBL" id="CADEBD010000422">
    <property type="protein sequence ID" value="CAB3254873.1"/>
    <property type="molecule type" value="Genomic_DNA"/>
</dbReference>
<dbReference type="PANTHER" id="PTHR12935:SF0">
    <property type="entry name" value="GAMMA-GLUTAMYLCYCLOTRANSFERASE"/>
    <property type="match status" value="1"/>
</dbReference>
<dbReference type="EMBL" id="CADEBC010000232">
    <property type="protein sequence ID" value="CAB3226681.1"/>
    <property type="molecule type" value="Genomic_DNA"/>
</dbReference>
<evidence type="ECO:0000313" key="6">
    <source>
        <dbReference type="EMBL" id="CAB3254873.1"/>
    </source>
</evidence>
<gene>
    <name evidence="6" type="ORF">APLA_LOCUS15011</name>
    <name evidence="5" type="ORF">APLA_LOCUS3003</name>
</gene>
<evidence type="ECO:0000256" key="3">
    <source>
        <dbReference type="PIRSR" id="PIRSR617939-1"/>
    </source>
</evidence>
<evidence type="ECO:0000313" key="7">
    <source>
        <dbReference type="Proteomes" id="UP000494106"/>
    </source>
</evidence>
<organism evidence="6 8">
    <name type="scientific">Arctia plantaginis</name>
    <name type="common">Wood tiger moth</name>
    <name type="synonym">Phalaena plantaginis</name>
    <dbReference type="NCBI Taxonomy" id="874455"/>
    <lineage>
        <taxon>Eukaryota</taxon>
        <taxon>Metazoa</taxon>
        <taxon>Ecdysozoa</taxon>
        <taxon>Arthropoda</taxon>
        <taxon>Hexapoda</taxon>
        <taxon>Insecta</taxon>
        <taxon>Pterygota</taxon>
        <taxon>Neoptera</taxon>
        <taxon>Endopterygota</taxon>
        <taxon>Lepidoptera</taxon>
        <taxon>Glossata</taxon>
        <taxon>Ditrysia</taxon>
        <taxon>Noctuoidea</taxon>
        <taxon>Erebidae</taxon>
        <taxon>Arctiinae</taxon>
        <taxon>Arctia</taxon>
    </lineage>
</organism>
<name>A0A8S1B0L0_ARCPL</name>
<evidence type="ECO:0000313" key="5">
    <source>
        <dbReference type="EMBL" id="CAB3226681.1"/>
    </source>
</evidence>
<dbReference type="Proteomes" id="UP000494256">
    <property type="component" value="Unassembled WGS sequence"/>
</dbReference>
<dbReference type="OrthoDB" id="2924818at2759"/>
<accession>A0A8S1B0L0</accession>
<reference evidence="7 8" key="1">
    <citation type="submission" date="2020-04" db="EMBL/GenBank/DDBJ databases">
        <authorList>
            <person name="Wallbank WR R."/>
            <person name="Pardo Diaz C."/>
            <person name="Kozak K."/>
            <person name="Martin S."/>
            <person name="Jiggins C."/>
            <person name="Moest M."/>
            <person name="Warren A I."/>
            <person name="Byers J.R.P. K."/>
            <person name="Montejo-Kovacevich G."/>
            <person name="Yen C E."/>
        </authorList>
    </citation>
    <scope>NUCLEOTIDE SEQUENCE [LARGE SCALE GENOMIC DNA]</scope>
</reference>
<dbReference type="Pfam" id="PF13772">
    <property type="entry name" value="AIG2_2"/>
    <property type="match status" value="1"/>
</dbReference>
<comment type="caution">
    <text evidence="6">The sequence shown here is derived from an EMBL/GenBank/DDBJ whole genome shotgun (WGS) entry which is preliminary data.</text>
</comment>
<keyword evidence="7" id="KW-1185">Reference proteome</keyword>
<evidence type="ECO:0000256" key="4">
    <source>
        <dbReference type="PIRSR" id="PIRSR617939-2"/>
    </source>
</evidence>
<protein>
    <recommendedName>
        <fullName evidence="1">gamma-glutamylcyclotransferase</fullName>
        <ecNumber evidence="1">4.3.2.9</ecNumber>
    </recommendedName>
</protein>
<dbReference type="Proteomes" id="UP000494106">
    <property type="component" value="Unassembled WGS sequence"/>
</dbReference>
<feature type="binding site" evidence="4">
    <location>
        <begin position="11"/>
        <end position="16"/>
    </location>
    <ligand>
        <name>substrate</name>
    </ligand>
</feature>